<accession>A0A8X6UKG8</accession>
<comment type="caution">
    <text evidence="2">The sequence shown here is derived from an EMBL/GenBank/DDBJ whole genome shotgun (WGS) entry which is preliminary data.</text>
</comment>
<dbReference type="EMBL" id="BMAW01031060">
    <property type="protein sequence ID" value="GFU19422.1"/>
    <property type="molecule type" value="Genomic_DNA"/>
</dbReference>
<gene>
    <name evidence="2" type="ORF">NPIL_31691</name>
</gene>
<proteinExistence type="predicted"/>
<dbReference type="AlphaFoldDB" id="A0A8X6UKG8"/>
<feature type="region of interest" description="Disordered" evidence="1">
    <location>
        <begin position="1"/>
        <end position="56"/>
    </location>
</feature>
<organism evidence="2 3">
    <name type="scientific">Nephila pilipes</name>
    <name type="common">Giant wood spider</name>
    <name type="synonym">Nephila maculata</name>
    <dbReference type="NCBI Taxonomy" id="299642"/>
    <lineage>
        <taxon>Eukaryota</taxon>
        <taxon>Metazoa</taxon>
        <taxon>Ecdysozoa</taxon>
        <taxon>Arthropoda</taxon>
        <taxon>Chelicerata</taxon>
        <taxon>Arachnida</taxon>
        <taxon>Araneae</taxon>
        <taxon>Araneomorphae</taxon>
        <taxon>Entelegynae</taxon>
        <taxon>Araneoidea</taxon>
        <taxon>Nephilidae</taxon>
        <taxon>Nephila</taxon>
    </lineage>
</organism>
<dbReference type="Proteomes" id="UP000887013">
    <property type="component" value="Unassembled WGS sequence"/>
</dbReference>
<sequence>MTTDETAAAEARTSNAPNQQDLQSTIAPQLTTAGSDPPNQPEIASASESSPQRSLPFIPMDITEAVSNLDQLDREQQWMLIDDLTELTNIARSFVIIPSENTARLYSKYKKVKFLINQEWIGHFIQPQQ</sequence>
<name>A0A8X6UKG8_NEPPI</name>
<evidence type="ECO:0000313" key="3">
    <source>
        <dbReference type="Proteomes" id="UP000887013"/>
    </source>
</evidence>
<keyword evidence="3" id="KW-1185">Reference proteome</keyword>
<feature type="compositionally biased region" description="Low complexity" evidence="1">
    <location>
        <begin position="1"/>
        <end position="13"/>
    </location>
</feature>
<reference evidence="2" key="1">
    <citation type="submission" date="2020-08" db="EMBL/GenBank/DDBJ databases">
        <title>Multicomponent nature underlies the extraordinary mechanical properties of spider dragline silk.</title>
        <authorList>
            <person name="Kono N."/>
            <person name="Nakamura H."/>
            <person name="Mori M."/>
            <person name="Yoshida Y."/>
            <person name="Ohtoshi R."/>
            <person name="Malay A.D."/>
            <person name="Moran D.A.P."/>
            <person name="Tomita M."/>
            <person name="Numata K."/>
            <person name="Arakawa K."/>
        </authorList>
    </citation>
    <scope>NUCLEOTIDE SEQUENCE</scope>
</reference>
<feature type="compositionally biased region" description="Polar residues" evidence="1">
    <location>
        <begin position="14"/>
        <end position="34"/>
    </location>
</feature>
<evidence type="ECO:0000313" key="2">
    <source>
        <dbReference type="EMBL" id="GFU19422.1"/>
    </source>
</evidence>
<evidence type="ECO:0000256" key="1">
    <source>
        <dbReference type="SAM" id="MobiDB-lite"/>
    </source>
</evidence>
<protein>
    <submittedName>
        <fullName evidence="2">Uncharacterized protein</fullName>
    </submittedName>
</protein>